<dbReference type="Gene3D" id="1.20.5.1930">
    <property type="match status" value="1"/>
</dbReference>
<evidence type="ECO:0000256" key="3">
    <source>
        <dbReference type="ARBA" id="ARBA00023012"/>
    </source>
</evidence>
<evidence type="ECO:0000313" key="7">
    <source>
        <dbReference type="Proteomes" id="UP000241454"/>
    </source>
</evidence>
<gene>
    <name evidence="6" type="ORF">C8077_00255</name>
</gene>
<feature type="transmembrane region" description="Helical" evidence="5">
    <location>
        <begin position="12"/>
        <end position="30"/>
    </location>
</feature>
<dbReference type="InterPro" id="IPR050482">
    <property type="entry name" value="Sensor_HK_TwoCompSys"/>
</dbReference>
<evidence type="ECO:0000256" key="4">
    <source>
        <dbReference type="SAM" id="Coils"/>
    </source>
</evidence>
<organism evidence="6 7">
    <name type="scientific">Bifidobacterium adolescentis</name>
    <dbReference type="NCBI Taxonomy" id="1680"/>
    <lineage>
        <taxon>Bacteria</taxon>
        <taxon>Bacillati</taxon>
        <taxon>Actinomycetota</taxon>
        <taxon>Actinomycetes</taxon>
        <taxon>Bifidobacteriales</taxon>
        <taxon>Bifidobacteriaceae</taxon>
        <taxon>Bifidobacterium</taxon>
    </lineage>
</organism>
<keyword evidence="4" id="KW-0175">Coiled coil</keyword>
<dbReference type="Gene3D" id="3.30.565.10">
    <property type="entry name" value="Histidine kinase-like ATPase, C-terminal domain"/>
    <property type="match status" value="1"/>
</dbReference>
<dbReference type="EMBL" id="CP028341">
    <property type="protein sequence ID" value="AVT46048.1"/>
    <property type="molecule type" value="Genomic_DNA"/>
</dbReference>
<keyword evidence="5" id="KW-1133">Transmembrane helix</keyword>
<protein>
    <recommendedName>
        <fullName evidence="8">Histidine kinase</fullName>
    </recommendedName>
</protein>
<evidence type="ECO:0000256" key="1">
    <source>
        <dbReference type="ARBA" id="ARBA00022679"/>
    </source>
</evidence>
<evidence type="ECO:0000256" key="2">
    <source>
        <dbReference type="ARBA" id="ARBA00022777"/>
    </source>
</evidence>
<feature type="transmembrane region" description="Helical" evidence="5">
    <location>
        <begin position="85"/>
        <end position="107"/>
    </location>
</feature>
<evidence type="ECO:0000256" key="5">
    <source>
        <dbReference type="SAM" id="Phobius"/>
    </source>
</evidence>
<feature type="coiled-coil region" evidence="4">
    <location>
        <begin position="149"/>
        <end position="176"/>
    </location>
</feature>
<keyword evidence="3" id="KW-0902">Two-component regulatory system</keyword>
<keyword evidence="1" id="KW-0808">Transferase</keyword>
<dbReference type="Proteomes" id="UP000241454">
    <property type="component" value="Chromosome"/>
</dbReference>
<sequence>MRTDRPNLWHPIRAGLMIITTCWMVACMAYTPPRTPLMLAWNITAIALLLLSSLFPKSTSVLFLVIAEFGSYCVPGANANSLPGILYALGLLSFETSNLVALLLFAFFTLDELFNAVMRIHSNTNPVAIIAMMGMVALFGCALRWNEMITNSRMEAEQAKARLREMESRNRIAEAIHDAVTGDLSAAVFVAQRHTGADSDINGQDAKDWKQINDYVRSALANVHRVIDELDMDITTLAEDDDGRALFDLLCATMDDGDRRLRTLGFDITSVRHVAEGKPSASPAMAKLANGLLREIYANIARHAQPGSKVDLSVMLKPNAIEITQINLAQTKKDGSSLSGGHGLAYFGKQLESYGGKLTTTLHDDDWTLFAYLPAPTPPREITISITDRFQT</sequence>
<dbReference type="InterPro" id="IPR036890">
    <property type="entry name" value="HATPase_C_sf"/>
</dbReference>
<dbReference type="PROSITE" id="PS51257">
    <property type="entry name" value="PROKAR_LIPOPROTEIN"/>
    <property type="match status" value="1"/>
</dbReference>
<accession>A0A2R4G5B1</accession>
<evidence type="ECO:0000313" key="6">
    <source>
        <dbReference type="EMBL" id="AVT46048.1"/>
    </source>
</evidence>
<evidence type="ECO:0008006" key="8">
    <source>
        <dbReference type="Google" id="ProtNLM"/>
    </source>
</evidence>
<dbReference type="GO" id="GO:0016301">
    <property type="term" value="F:kinase activity"/>
    <property type="evidence" value="ECO:0007669"/>
    <property type="project" value="UniProtKB-KW"/>
</dbReference>
<feature type="transmembrane region" description="Helical" evidence="5">
    <location>
        <begin position="127"/>
        <end position="145"/>
    </location>
</feature>
<name>A0A2R4G5B1_BIFAD</name>
<proteinExistence type="predicted"/>
<keyword evidence="2" id="KW-0418">Kinase</keyword>
<keyword evidence="5" id="KW-0472">Membrane</keyword>
<dbReference type="AlphaFoldDB" id="A0A2R4G5B1"/>
<dbReference type="GO" id="GO:0000160">
    <property type="term" value="P:phosphorelay signal transduction system"/>
    <property type="evidence" value="ECO:0007669"/>
    <property type="project" value="UniProtKB-KW"/>
</dbReference>
<reference evidence="6 7" key="1">
    <citation type="submission" date="2018-03" db="EMBL/GenBank/DDBJ databases">
        <authorList>
            <person name="Keele B.F."/>
        </authorList>
    </citation>
    <scope>NUCLEOTIDE SEQUENCE [LARGE SCALE GENOMIC DNA]</scope>
    <source>
        <strain evidence="6 7">1-11</strain>
    </source>
</reference>
<feature type="transmembrane region" description="Helical" evidence="5">
    <location>
        <begin position="37"/>
        <end position="55"/>
    </location>
</feature>
<dbReference type="PANTHER" id="PTHR24421">
    <property type="entry name" value="NITRATE/NITRITE SENSOR PROTEIN NARX-RELATED"/>
    <property type="match status" value="1"/>
</dbReference>
<keyword evidence="5" id="KW-0812">Transmembrane</keyword>